<evidence type="ECO:0000256" key="1">
    <source>
        <dbReference type="SAM" id="MobiDB-lite"/>
    </source>
</evidence>
<gene>
    <name evidence="2" type="ORF">AAE3_LOCUS10035</name>
</gene>
<dbReference type="OrthoDB" id="3250324at2759"/>
<name>A0A8S0VZ48_CYCAE</name>
<dbReference type="EMBL" id="CACVBS010000063">
    <property type="protein sequence ID" value="CAA7267874.1"/>
    <property type="molecule type" value="Genomic_DNA"/>
</dbReference>
<evidence type="ECO:0000313" key="3">
    <source>
        <dbReference type="Proteomes" id="UP000467700"/>
    </source>
</evidence>
<protein>
    <submittedName>
        <fullName evidence="2">Uncharacterized protein</fullName>
    </submittedName>
</protein>
<evidence type="ECO:0000313" key="2">
    <source>
        <dbReference type="EMBL" id="CAA7267874.1"/>
    </source>
</evidence>
<organism evidence="2 3">
    <name type="scientific">Cyclocybe aegerita</name>
    <name type="common">Black poplar mushroom</name>
    <name type="synonym">Agrocybe aegerita</name>
    <dbReference type="NCBI Taxonomy" id="1973307"/>
    <lineage>
        <taxon>Eukaryota</taxon>
        <taxon>Fungi</taxon>
        <taxon>Dikarya</taxon>
        <taxon>Basidiomycota</taxon>
        <taxon>Agaricomycotina</taxon>
        <taxon>Agaricomycetes</taxon>
        <taxon>Agaricomycetidae</taxon>
        <taxon>Agaricales</taxon>
        <taxon>Agaricineae</taxon>
        <taxon>Bolbitiaceae</taxon>
        <taxon>Cyclocybe</taxon>
    </lineage>
</organism>
<accession>A0A8S0VZ48</accession>
<proteinExistence type="predicted"/>
<sequence length="417" mass="46068">MKTEHLEQSFKLGVHLPAPPIQLPTPPIQPLPATQPAQAAPQADNSGKEFDFSGVPSTSTNDEGQTSGLSQAQARPCTSGNTFAGSSTLATHPASPAAATTVTSDTRAPSASSSYSRNVALDIAYYSSRRPKPLVSKLIAGFAIPDFREKSTSNPKLKFKFSANTSNTTLRNHLENMHKEYLCLCAEKGWNNLLPKSRVQAVAALEAAHGTQGTFHTPFTQKAFIQHLINFVVADDQEDLQDNDISRRTKFREEVIKAWEVYFRVLKQDLMVGHWTLDNASMNAKFLEELQVLLEARDIPFNAKDRHIMCFPHIINICVTHVTESFTDLALTSDEAEFAAALPPADPGQQTFNEACAQDPIALCCGAVCAIRASGKWRKMFQDIIRDGNEKEWFKAANDPNKIIKLENLELLHNVRH</sequence>
<dbReference type="AlphaFoldDB" id="A0A8S0VZ48"/>
<feature type="compositionally biased region" description="Pro residues" evidence="1">
    <location>
        <begin position="17"/>
        <end position="30"/>
    </location>
</feature>
<feature type="compositionally biased region" description="Low complexity" evidence="1">
    <location>
        <begin position="86"/>
        <end position="104"/>
    </location>
</feature>
<feature type="compositionally biased region" description="Low complexity" evidence="1">
    <location>
        <begin position="31"/>
        <end position="43"/>
    </location>
</feature>
<comment type="caution">
    <text evidence="2">The sequence shown here is derived from an EMBL/GenBank/DDBJ whole genome shotgun (WGS) entry which is preliminary data.</text>
</comment>
<keyword evidence="3" id="KW-1185">Reference proteome</keyword>
<dbReference type="Proteomes" id="UP000467700">
    <property type="component" value="Unassembled WGS sequence"/>
</dbReference>
<feature type="compositionally biased region" description="Polar residues" evidence="1">
    <location>
        <begin position="55"/>
        <end position="85"/>
    </location>
</feature>
<reference evidence="2 3" key="1">
    <citation type="submission" date="2020-01" db="EMBL/GenBank/DDBJ databases">
        <authorList>
            <person name="Gupta K D."/>
        </authorList>
    </citation>
    <scope>NUCLEOTIDE SEQUENCE [LARGE SCALE GENOMIC DNA]</scope>
</reference>
<feature type="region of interest" description="Disordered" evidence="1">
    <location>
        <begin position="1"/>
        <end position="113"/>
    </location>
</feature>